<keyword evidence="5 6" id="KW-0472">Membrane</keyword>
<dbReference type="PANTHER" id="PTHR43701:SF12">
    <property type="entry name" value="MEMBRANE TRANSPORTER PROTEIN YTNM-RELATED"/>
    <property type="match status" value="1"/>
</dbReference>
<feature type="transmembrane region" description="Helical" evidence="6">
    <location>
        <begin position="208"/>
        <end position="229"/>
    </location>
</feature>
<evidence type="ECO:0000313" key="7">
    <source>
        <dbReference type="EMBL" id="CAG9621764.1"/>
    </source>
</evidence>
<proteinExistence type="inferred from homology"/>
<dbReference type="InterPro" id="IPR002781">
    <property type="entry name" value="TM_pro_TauE-like"/>
</dbReference>
<dbReference type="InterPro" id="IPR051598">
    <property type="entry name" value="TSUP/Inactive_protease-like"/>
</dbReference>
<keyword evidence="6" id="KW-1003">Cell membrane</keyword>
<evidence type="ECO:0000313" key="8">
    <source>
        <dbReference type="Proteomes" id="UP000789833"/>
    </source>
</evidence>
<sequence>MEYILFILLGFSISMLSGFFGIGGGLVLTPVLLLFGYSPIEAISTSLLYTIGTSLSGVYAHFKMKNIQWKAAFIMGISGILATQLAYPVVNWLEQNGYDTTVVPLLYFVLLSYFAFRMLKKESGNLHPPFDATDKNQRWIPFILIGFVAGFLSTTLGVGGGFIIVPLVISFYGFTSRQAVATSLASVIMIVSAGFITYAFNQPIQYKIGLFLIIGALVGSQLGAIATSYFKNRTIQQLLGFLYIVTIASLVLNMLELSVVGLVCIAGYTLFINIYLIARILKKKVPLAN</sequence>
<dbReference type="EMBL" id="CAKJTJ010000013">
    <property type="protein sequence ID" value="CAG9621764.1"/>
    <property type="molecule type" value="Genomic_DNA"/>
</dbReference>
<gene>
    <name evidence="7" type="ORF">BACCIP111883_02537</name>
</gene>
<keyword evidence="8" id="KW-1185">Reference proteome</keyword>
<comment type="subcellular location">
    <subcellularLocation>
        <location evidence="6">Cell membrane</location>
        <topology evidence="6">Multi-pass membrane protein</topology>
    </subcellularLocation>
    <subcellularLocation>
        <location evidence="1">Membrane</location>
        <topology evidence="1">Multi-pass membrane protein</topology>
    </subcellularLocation>
</comment>
<evidence type="ECO:0000256" key="4">
    <source>
        <dbReference type="ARBA" id="ARBA00022989"/>
    </source>
</evidence>
<evidence type="ECO:0000256" key="3">
    <source>
        <dbReference type="ARBA" id="ARBA00022692"/>
    </source>
</evidence>
<feature type="transmembrane region" description="Helical" evidence="6">
    <location>
        <begin position="140"/>
        <end position="173"/>
    </location>
</feature>
<feature type="transmembrane region" description="Helical" evidence="6">
    <location>
        <begin position="102"/>
        <end position="119"/>
    </location>
</feature>
<name>A0ABN8A9H6_9BACI</name>
<dbReference type="PANTHER" id="PTHR43701">
    <property type="entry name" value="MEMBRANE TRANSPORTER PROTEIN MJ0441-RELATED"/>
    <property type="match status" value="1"/>
</dbReference>
<evidence type="ECO:0000256" key="6">
    <source>
        <dbReference type="RuleBase" id="RU363041"/>
    </source>
</evidence>
<accession>A0ABN8A9H6</accession>
<comment type="similarity">
    <text evidence="2 6">Belongs to the 4-toluene sulfonate uptake permease (TSUP) (TC 2.A.102) family.</text>
</comment>
<feature type="transmembrane region" description="Helical" evidence="6">
    <location>
        <begin position="42"/>
        <end position="60"/>
    </location>
</feature>
<feature type="transmembrane region" description="Helical" evidence="6">
    <location>
        <begin position="179"/>
        <end position="201"/>
    </location>
</feature>
<dbReference type="Proteomes" id="UP000789833">
    <property type="component" value="Unassembled WGS sequence"/>
</dbReference>
<dbReference type="RefSeq" id="WP_230501644.1">
    <property type="nucleotide sequence ID" value="NZ_CAKJTJ010000013.1"/>
</dbReference>
<organism evidence="7 8">
    <name type="scientific">Sutcliffiella rhizosphaerae</name>
    <dbReference type="NCBI Taxonomy" id="2880967"/>
    <lineage>
        <taxon>Bacteria</taxon>
        <taxon>Bacillati</taxon>
        <taxon>Bacillota</taxon>
        <taxon>Bacilli</taxon>
        <taxon>Bacillales</taxon>
        <taxon>Bacillaceae</taxon>
        <taxon>Sutcliffiella</taxon>
    </lineage>
</organism>
<evidence type="ECO:0000256" key="5">
    <source>
        <dbReference type="ARBA" id="ARBA00023136"/>
    </source>
</evidence>
<dbReference type="Pfam" id="PF01925">
    <property type="entry name" value="TauE"/>
    <property type="match status" value="1"/>
</dbReference>
<comment type="caution">
    <text evidence="7">The sequence shown here is derived from an EMBL/GenBank/DDBJ whole genome shotgun (WGS) entry which is preliminary data.</text>
</comment>
<protein>
    <recommendedName>
        <fullName evidence="6">Probable membrane transporter protein</fullName>
    </recommendedName>
</protein>
<feature type="transmembrane region" description="Helical" evidence="6">
    <location>
        <begin position="235"/>
        <end position="252"/>
    </location>
</feature>
<reference evidence="7 8" key="1">
    <citation type="submission" date="2021-10" db="EMBL/GenBank/DDBJ databases">
        <authorList>
            <person name="Criscuolo A."/>
        </authorList>
    </citation>
    <scope>NUCLEOTIDE SEQUENCE [LARGE SCALE GENOMIC DNA]</scope>
    <source>
        <strain evidence="8">CIP 111883</strain>
    </source>
</reference>
<feature type="transmembrane region" description="Helical" evidence="6">
    <location>
        <begin position="259"/>
        <end position="281"/>
    </location>
</feature>
<keyword evidence="3 6" id="KW-0812">Transmembrane</keyword>
<evidence type="ECO:0000256" key="1">
    <source>
        <dbReference type="ARBA" id="ARBA00004141"/>
    </source>
</evidence>
<evidence type="ECO:0000256" key="2">
    <source>
        <dbReference type="ARBA" id="ARBA00009142"/>
    </source>
</evidence>
<keyword evidence="4 6" id="KW-1133">Transmembrane helix</keyword>
<feature type="transmembrane region" description="Helical" evidence="6">
    <location>
        <begin position="7"/>
        <end position="36"/>
    </location>
</feature>
<feature type="transmembrane region" description="Helical" evidence="6">
    <location>
        <begin position="72"/>
        <end position="90"/>
    </location>
</feature>